<evidence type="ECO:0000256" key="1">
    <source>
        <dbReference type="ARBA" id="ARBA00004365"/>
    </source>
</evidence>
<evidence type="ECO:0000313" key="3">
    <source>
        <dbReference type="EMBL" id="SVE35328.1"/>
    </source>
</evidence>
<name>A0A383CUM6_9ZZZZ</name>
<proteinExistence type="predicted"/>
<dbReference type="GO" id="GO:0009288">
    <property type="term" value="C:bacterial-type flagellum"/>
    <property type="evidence" value="ECO:0007669"/>
    <property type="project" value="UniProtKB-SubCell"/>
</dbReference>
<evidence type="ECO:0000256" key="2">
    <source>
        <dbReference type="ARBA" id="ARBA00023143"/>
    </source>
</evidence>
<reference evidence="3" key="1">
    <citation type="submission" date="2018-05" db="EMBL/GenBank/DDBJ databases">
        <authorList>
            <person name="Lanie J.A."/>
            <person name="Ng W.-L."/>
            <person name="Kazmierczak K.M."/>
            <person name="Andrzejewski T.M."/>
            <person name="Davidsen T.M."/>
            <person name="Wayne K.J."/>
            <person name="Tettelin H."/>
            <person name="Glass J.I."/>
            <person name="Rusch D."/>
            <person name="Podicherti R."/>
            <person name="Tsui H.-C.T."/>
            <person name="Winkler M.E."/>
        </authorList>
    </citation>
    <scope>NUCLEOTIDE SEQUENCE</scope>
</reference>
<accession>A0A383CUM6</accession>
<protein>
    <submittedName>
        <fullName evidence="3">Uncharacterized protein</fullName>
    </submittedName>
</protein>
<comment type="subcellular location">
    <subcellularLocation>
        <location evidence="1">Bacterial flagellum</location>
    </subcellularLocation>
</comment>
<sequence length="239" mass="24067">FSGTDIKKTPFEVSASGAVYKGNSDNLTIRVEENTNVKIAIPGSEVLGTDLNSDLNTSTKVSQLNGGSGISEGTFSITDRSGNTKTINIISSMTVGDVIAVINSSSPNITDSINSTGNGITVTDKSSVIKQSLTISEVSGGTTAASLGIIGKKDGNIEGIDLNAGLSRETLISELNGGNGLTLGDVGIVNGAASGTISLSSATTIGQIIDLINNSGKNVTASIDRAGNALQVISNNSST</sequence>
<dbReference type="Pfam" id="PF07196">
    <property type="entry name" value="Flagellin_IN"/>
    <property type="match status" value="1"/>
</dbReference>
<keyword evidence="2" id="KW-0975">Bacterial flagellum</keyword>
<dbReference type="AlphaFoldDB" id="A0A383CUM6"/>
<dbReference type="EMBL" id="UINC01211434">
    <property type="protein sequence ID" value="SVE35328.1"/>
    <property type="molecule type" value="Genomic_DNA"/>
</dbReference>
<organism evidence="3">
    <name type="scientific">marine metagenome</name>
    <dbReference type="NCBI Taxonomy" id="408172"/>
    <lineage>
        <taxon>unclassified sequences</taxon>
        <taxon>metagenomes</taxon>
        <taxon>ecological metagenomes</taxon>
    </lineage>
</organism>
<feature type="non-terminal residue" evidence="3">
    <location>
        <position position="239"/>
    </location>
</feature>
<gene>
    <name evidence="3" type="ORF">METZ01_LOCUS488182</name>
</gene>
<feature type="non-terminal residue" evidence="3">
    <location>
        <position position="1"/>
    </location>
</feature>
<dbReference type="InterPro" id="IPR010810">
    <property type="entry name" value="Flagellin_hook_IN_motif"/>
</dbReference>